<evidence type="ECO:0000313" key="1">
    <source>
        <dbReference type="EMBL" id="CAB3905040.1"/>
    </source>
</evidence>
<accession>A0A6S7EBI2</accession>
<proteinExistence type="predicted"/>
<dbReference type="RefSeq" id="WP_175209123.1">
    <property type="nucleotide sequence ID" value="NZ_CADILG010000038.1"/>
</dbReference>
<name>A0A6S7EBI2_9BURK</name>
<dbReference type="AlphaFoldDB" id="A0A6S7EBI2"/>
<reference evidence="1 2" key="1">
    <citation type="submission" date="2020-04" db="EMBL/GenBank/DDBJ databases">
        <authorList>
            <person name="De Canck E."/>
        </authorList>
    </citation>
    <scope>NUCLEOTIDE SEQUENCE [LARGE SCALE GENOMIC DNA]</scope>
    <source>
        <strain evidence="1 2">LMG 26858</strain>
    </source>
</reference>
<evidence type="ECO:0000313" key="2">
    <source>
        <dbReference type="Proteomes" id="UP000494117"/>
    </source>
</evidence>
<dbReference type="Proteomes" id="UP000494117">
    <property type="component" value="Unassembled WGS sequence"/>
</dbReference>
<dbReference type="EMBL" id="CADILG010000038">
    <property type="protein sequence ID" value="CAB3905040.1"/>
    <property type="molecule type" value="Genomic_DNA"/>
</dbReference>
<keyword evidence="2" id="KW-1185">Reference proteome</keyword>
<sequence length="283" mass="29744">MQDNSQIPTTPPLPGNVAIPAINRALQTIATDFSGPNDPAALAWPYSCWADTANQVLKRRNDSNTAWVIESELFKRAYPTTGGIINGQVSVYKDNQSGFANAAIIAGTASSTVGDAVISLAVSGADAAQILLSRADPTAVKILDASGLPKNLEVKAATAVNHAVIKSQMDAELATKQPAGSYVTSTNTTPISVTWDGSQFQAAGGGAYRGALWHSGNFDPNTKATKGALVQHDGAIVEAGPTYFIQLVDPSQVDFPNPFVMIGMRRVNNSAIVYLRGISLKMI</sequence>
<organism evidence="1 2">
    <name type="scientific">Achromobacter anxifer</name>
    <dbReference type="NCBI Taxonomy" id="1287737"/>
    <lineage>
        <taxon>Bacteria</taxon>
        <taxon>Pseudomonadati</taxon>
        <taxon>Pseudomonadota</taxon>
        <taxon>Betaproteobacteria</taxon>
        <taxon>Burkholderiales</taxon>
        <taxon>Alcaligenaceae</taxon>
        <taxon>Achromobacter</taxon>
    </lineage>
</organism>
<protein>
    <submittedName>
        <fullName evidence="1">Uncharacterized protein</fullName>
    </submittedName>
</protein>
<gene>
    <name evidence="1" type="ORF">LMG26858_04437</name>
</gene>